<keyword evidence="2" id="KW-1185">Reference proteome</keyword>
<accession>A0ABU4WF53</accession>
<gene>
    <name evidence="1" type="ORF">RFV38_11560</name>
</gene>
<protein>
    <submittedName>
        <fullName evidence="1">Uncharacterized protein</fullName>
    </submittedName>
</protein>
<organism evidence="1 2">
    <name type="scientific">Candidatus Cetobacterium colombiensis</name>
    <dbReference type="NCBI Taxonomy" id="3073100"/>
    <lineage>
        <taxon>Bacteria</taxon>
        <taxon>Fusobacteriati</taxon>
        <taxon>Fusobacteriota</taxon>
        <taxon>Fusobacteriia</taxon>
        <taxon>Fusobacteriales</taxon>
        <taxon>Fusobacteriaceae</taxon>
        <taxon>Cetobacterium</taxon>
    </lineage>
</organism>
<dbReference type="EMBL" id="JAVIKH010000020">
    <property type="protein sequence ID" value="MDX8337118.1"/>
    <property type="molecule type" value="Genomic_DNA"/>
</dbReference>
<name>A0ABU4WF53_9FUSO</name>
<proteinExistence type="predicted"/>
<evidence type="ECO:0000313" key="1">
    <source>
        <dbReference type="EMBL" id="MDX8337118.1"/>
    </source>
</evidence>
<comment type="caution">
    <text evidence="1">The sequence shown here is derived from an EMBL/GenBank/DDBJ whole genome shotgun (WGS) entry which is preliminary data.</text>
</comment>
<sequence length="178" mass="20950">MSIIKNETNYIFSHVILKGCFFEKQKKYSDILFKEENEETEKMLKTMWDHSFEMGSKRNIGIEKQEFNCKIKKGKFDNGLLYWALELPTPENVADCKYIGILYNLENNEAKYITFEKSYDLNTDGYFKKLIGEFTGKTKEAKKESYFLGGWISETHLNYGKINDCNFEEFIDVLKGIN</sequence>
<evidence type="ECO:0000313" key="2">
    <source>
        <dbReference type="Proteomes" id="UP001279681"/>
    </source>
</evidence>
<dbReference type="RefSeq" id="WP_320314472.1">
    <property type="nucleotide sequence ID" value="NZ_JAVIKH010000020.1"/>
</dbReference>
<reference evidence="2" key="1">
    <citation type="submission" date="2023-07" db="EMBL/GenBank/DDBJ databases">
        <authorList>
            <person name="Colorado M.A."/>
            <person name="Villamil L.M."/>
            <person name="Melo J.F."/>
            <person name="Rodriguez J.A."/>
            <person name="Ruiz R.Y."/>
        </authorList>
    </citation>
    <scope>NUCLEOTIDE SEQUENCE [LARGE SCALE GENOMIC DNA]</scope>
    <source>
        <strain evidence="2">C33</strain>
    </source>
</reference>
<dbReference type="Proteomes" id="UP001279681">
    <property type="component" value="Unassembled WGS sequence"/>
</dbReference>